<dbReference type="EMBL" id="HBIC01035758">
    <property type="protein sequence ID" value="CAE0289468.1"/>
    <property type="molecule type" value="Transcribed_RNA"/>
</dbReference>
<dbReference type="GO" id="GO:0051959">
    <property type="term" value="F:dynein light intermediate chain binding"/>
    <property type="evidence" value="ECO:0007669"/>
    <property type="project" value="TreeGrafter"/>
</dbReference>
<dbReference type="Pfam" id="PF19047">
    <property type="entry name" value="HOOK_N"/>
    <property type="match status" value="1"/>
</dbReference>
<evidence type="ECO:0000259" key="9">
    <source>
        <dbReference type="PROSITE" id="PS50021"/>
    </source>
</evidence>
<dbReference type="InterPro" id="IPR043936">
    <property type="entry name" value="HOOK_N"/>
</dbReference>
<dbReference type="GO" id="GO:0030705">
    <property type="term" value="P:cytoskeleton-dependent intracellular transport"/>
    <property type="evidence" value="ECO:0007669"/>
    <property type="project" value="InterPro"/>
</dbReference>
<protein>
    <recommendedName>
        <fullName evidence="9">Calponin-homology (CH) domain-containing protein</fullName>
    </recommendedName>
</protein>
<evidence type="ECO:0000256" key="2">
    <source>
        <dbReference type="ARBA" id="ARBA00006946"/>
    </source>
</evidence>
<dbReference type="Gene3D" id="1.10.418.10">
    <property type="entry name" value="Calponin-like domain"/>
    <property type="match status" value="1"/>
</dbReference>
<feature type="compositionally biased region" description="Basic and acidic residues" evidence="8">
    <location>
        <begin position="227"/>
        <end position="248"/>
    </location>
</feature>
<keyword evidence="5 7" id="KW-0175">Coiled coil</keyword>
<feature type="domain" description="Calponin-homology (CH)" evidence="9">
    <location>
        <begin position="2"/>
        <end position="114"/>
    </location>
</feature>
<dbReference type="GO" id="GO:0031122">
    <property type="term" value="P:cytoplasmic microtubule organization"/>
    <property type="evidence" value="ECO:0007669"/>
    <property type="project" value="InterPro"/>
</dbReference>
<organism evidence="10">
    <name type="scientific">Spumella elongata</name>
    <dbReference type="NCBI Taxonomy" id="89044"/>
    <lineage>
        <taxon>Eukaryota</taxon>
        <taxon>Sar</taxon>
        <taxon>Stramenopiles</taxon>
        <taxon>Ochrophyta</taxon>
        <taxon>Chrysophyceae</taxon>
        <taxon>Chromulinales</taxon>
        <taxon>Chromulinaceae</taxon>
        <taxon>Spumella</taxon>
    </lineage>
</organism>
<evidence type="ECO:0000256" key="4">
    <source>
        <dbReference type="ARBA" id="ARBA00022701"/>
    </source>
</evidence>
<dbReference type="SUPFAM" id="SSF116907">
    <property type="entry name" value="Hook domain"/>
    <property type="match status" value="1"/>
</dbReference>
<dbReference type="GO" id="GO:0005737">
    <property type="term" value="C:cytoplasm"/>
    <property type="evidence" value="ECO:0007669"/>
    <property type="project" value="TreeGrafter"/>
</dbReference>
<dbReference type="Pfam" id="PF05622">
    <property type="entry name" value="HOOK"/>
    <property type="match status" value="1"/>
</dbReference>
<feature type="coiled-coil region" evidence="7">
    <location>
        <begin position="565"/>
        <end position="653"/>
    </location>
</feature>
<dbReference type="CDD" id="cd22211">
    <property type="entry name" value="HkD_SF"/>
    <property type="match status" value="1"/>
</dbReference>
<dbReference type="InterPro" id="IPR001715">
    <property type="entry name" value="CH_dom"/>
</dbReference>
<comment type="subcellular location">
    <subcellularLocation>
        <location evidence="1">Cytoplasm</location>
        <location evidence="1">Cytoskeleton</location>
    </subcellularLocation>
</comment>
<dbReference type="GO" id="GO:0008017">
    <property type="term" value="F:microtubule binding"/>
    <property type="evidence" value="ECO:0007669"/>
    <property type="project" value="InterPro"/>
</dbReference>
<dbReference type="PROSITE" id="PS50021">
    <property type="entry name" value="CH"/>
    <property type="match status" value="1"/>
</dbReference>
<dbReference type="PANTHER" id="PTHR18947:SF28">
    <property type="entry name" value="GIRDIN, ISOFORM A"/>
    <property type="match status" value="1"/>
</dbReference>
<feature type="region of interest" description="Disordered" evidence="8">
    <location>
        <begin position="149"/>
        <end position="171"/>
    </location>
</feature>
<evidence type="ECO:0000256" key="7">
    <source>
        <dbReference type="SAM" id="Coils"/>
    </source>
</evidence>
<keyword evidence="4" id="KW-0493">Microtubule</keyword>
<gene>
    <name evidence="10" type="ORF">SELO1098_LOCUS18311</name>
</gene>
<feature type="compositionally biased region" description="Polar residues" evidence="8">
    <location>
        <begin position="717"/>
        <end position="749"/>
    </location>
</feature>
<sequence length="760" mass="85711">MDENDQAIIDWVNTFELEKPVAQLSELNDGNVLSEVLCEMCPNHFEKDSLNKETTGNWALAAGNLRKLLRMLDNYFTTVLHKRIDTSSVDVNAIAKSNDPEEMLNLLELVVGVAVMCEDKNVFIPKIFELNDHSQAVLKGLVESVMGRAEDLENPEETEEDSGSPRPDMKGVVDGVEELQLSANLTEKEQLRVKEMVQHLQAERVRLANEVSSLEQSNESLKAQLAKTKEKAQQKEQEREAVEGSDRSRVHALETLNTKLTSELEEVKREQDLKIVECETLKHDLKAVMQRLEASREIQAKLEMETHQQADELDIAKEKVAKLARAEQAVEKYQKKLEEMLELKKQNKDLCDKMDQYLDQIHSLESANKGMATLNKMVEQYKNKAVELETEKFEALSSVQTRDQQVIQLKADLDKAKEGRRQAQDECNSLRVQLEQLVEAQAVAEEGLASPGKAQSNMEDAYHTDTIPSLREKVKKLERELRMAQAGEGLVKDTTSDTNSSGSAAALHEVTLLQQELEETQTVRKLREEQLLATKKQLTEVQYELTKAQEAAAENERSADSSAQLKEVTQKLAETANTVRMLQEKLKEKESVINKVEQEKSKLENYTKRSLGTFKDKYMAVLQTLKEEKEDLQQKMRAQLDKAERNQETWHREERLISSAMFELGVRIMDQKIQSQMQHSNSAATPGVNDSFLLSAVNSPLLSPSYNNAGTFLSTQREALSRSTTDAASRNNNNQGTPNAPISSSNANTPIVDGTGRKLF</sequence>
<comment type="similarity">
    <text evidence="2">Belongs to the hook family.</text>
</comment>
<dbReference type="GO" id="GO:0005874">
    <property type="term" value="C:microtubule"/>
    <property type="evidence" value="ECO:0007669"/>
    <property type="project" value="UniProtKB-KW"/>
</dbReference>
<evidence type="ECO:0000256" key="3">
    <source>
        <dbReference type="ARBA" id="ARBA00022490"/>
    </source>
</evidence>
<proteinExistence type="inferred from homology"/>
<name>A0A7S3HAB2_9STRA</name>
<keyword evidence="6" id="KW-0206">Cytoskeleton</keyword>
<reference evidence="10" key="1">
    <citation type="submission" date="2021-01" db="EMBL/GenBank/DDBJ databases">
        <authorList>
            <person name="Corre E."/>
            <person name="Pelletier E."/>
            <person name="Niang G."/>
            <person name="Scheremetjew M."/>
            <person name="Finn R."/>
            <person name="Kale V."/>
            <person name="Holt S."/>
            <person name="Cochrane G."/>
            <person name="Meng A."/>
            <person name="Brown T."/>
            <person name="Cohen L."/>
        </authorList>
    </citation>
    <scope>NUCLEOTIDE SEQUENCE</scope>
    <source>
        <strain evidence="10">CCAP 955/1</strain>
    </source>
</reference>
<dbReference type="InterPro" id="IPR036872">
    <property type="entry name" value="CH_dom_sf"/>
</dbReference>
<evidence type="ECO:0000256" key="6">
    <source>
        <dbReference type="ARBA" id="ARBA00023212"/>
    </source>
</evidence>
<feature type="coiled-coil region" evidence="7">
    <location>
        <begin position="316"/>
        <end position="440"/>
    </location>
</feature>
<evidence type="ECO:0000256" key="8">
    <source>
        <dbReference type="SAM" id="MobiDB-lite"/>
    </source>
</evidence>
<dbReference type="InterPro" id="IPR008636">
    <property type="entry name" value="Hook_C"/>
</dbReference>
<evidence type="ECO:0000256" key="1">
    <source>
        <dbReference type="ARBA" id="ARBA00004245"/>
    </source>
</evidence>
<dbReference type="AlphaFoldDB" id="A0A7S3HAB2"/>
<feature type="region of interest" description="Disordered" evidence="8">
    <location>
        <begin position="224"/>
        <end position="248"/>
    </location>
</feature>
<evidence type="ECO:0000256" key="5">
    <source>
        <dbReference type="ARBA" id="ARBA00023054"/>
    </source>
</evidence>
<dbReference type="PANTHER" id="PTHR18947">
    <property type="entry name" value="HOOK PROTEINS"/>
    <property type="match status" value="1"/>
</dbReference>
<keyword evidence="3" id="KW-0963">Cytoplasm</keyword>
<evidence type="ECO:0000313" key="10">
    <source>
        <dbReference type="EMBL" id="CAE0289468.1"/>
    </source>
</evidence>
<accession>A0A7S3HAB2</accession>
<dbReference type="GO" id="GO:0005815">
    <property type="term" value="C:microtubule organizing center"/>
    <property type="evidence" value="ECO:0007669"/>
    <property type="project" value="TreeGrafter"/>
</dbReference>
<feature type="compositionally biased region" description="Acidic residues" evidence="8">
    <location>
        <begin position="152"/>
        <end position="162"/>
    </location>
</feature>
<feature type="region of interest" description="Disordered" evidence="8">
    <location>
        <begin position="717"/>
        <end position="760"/>
    </location>
</feature>